<proteinExistence type="predicted"/>
<organism evidence="2 3">
    <name type="scientific">Streptomyces niveiscabiei</name>
    <dbReference type="NCBI Taxonomy" id="164115"/>
    <lineage>
        <taxon>Bacteria</taxon>
        <taxon>Bacillati</taxon>
        <taxon>Actinomycetota</taxon>
        <taxon>Actinomycetes</taxon>
        <taxon>Kitasatosporales</taxon>
        <taxon>Streptomycetaceae</taxon>
        <taxon>Streptomyces</taxon>
    </lineage>
</organism>
<name>A0ABW9HJP2_9ACTN</name>
<gene>
    <name evidence="2" type="ORF">ACKI18_02820</name>
</gene>
<feature type="domain" description="DUF397" evidence="1">
    <location>
        <begin position="9"/>
        <end position="63"/>
    </location>
</feature>
<sequence length="65" mass="6791">MNSADLKSAVWRKSTRSNGNANCVEVAFLGNGQVAARDTKHDGQGPALVFTAGQWAAFTGGAKRP</sequence>
<keyword evidence="3" id="KW-1185">Reference proteome</keyword>
<evidence type="ECO:0000259" key="1">
    <source>
        <dbReference type="Pfam" id="PF04149"/>
    </source>
</evidence>
<dbReference type="InterPro" id="IPR007278">
    <property type="entry name" value="DUF397"/>
</dbReference>
<dbReference type="Pfam" id="PF04149">
    <property type="entry name" value="DUF397"/>
    <property type="match status" value="1"/>
</dbReference>
<dbReference type="RefSeq" id="WP_409120325.1">
    <property type="nucleotide sequence ID" value="NZ_JBJVNI010000002.1"/>
</dbReference>
<dbReference type="Proteomes" id="UP001631957">
    <property type="component" value="Unassembled WGS sequence"/>
</dbReference>
<accession>A0ABW9HJP2</accession>
<dbReference type="EMBL" id="JBJVNI010000002">
    <property type="protein sequence ID" value="MFM9607638.1"/>
    <property type="molecule type" value="Genomic_DNA"/>
</dbReference>
<evidence type="ECO:0000313" key="3">
    <source>
        <dbReference type="Proteomes" id="UP001631957"/>
    </source>
</evidence>
<comment type="caution">
    <text evidence="2">The sequence shown here is derived from an EMBL/GenBank/DDBJ whole genome shotgun (WGS) entry which is preliminary data.</text>
</comment>
<reference evidence="2 3" key="1">
    <citation type="submission" date="2024-12" db="EMBL/GenBank/DDBJ databases">
        <title>Forecasting of Potato common scab and diversities of Pathogenic streptomyces spp. in china.</title>
        <authorList>
            <person name="Handique U."/>
            <person name="Wu J."/>
        </authorList>
    </citation>
    <scope>NUCLEOTIDE SEQUENCE [LARGE SCALE GENOMIC DNA]</scope>
    <source>
        <strain evidence="2 3">ZRIMU1530</strain>
    </source>
</reference>
<protein>
    <submittedName>
        <fullName evidence="2">DUF397 domain-containing protein</fullName>
    </submittedName>
</protein>
<evidence type="ECO:0000313" key="2">
    <source>
        <dbReference type="EMBL" id="MFM9607638.1"/>
    </source>
</evidence>